<protein>
    <recommendedName>
        <fullName evidence="3">exo-alpha-sialidase</fullName>
        <ecNumber evidence="3">3.2.1.18</ecNumber>
    </recommendedName>
</protein>
<keyword evidence="4" id="KW-0732">Signal</keyword>
<evidence type="ECO:0000259" key="6">
    <source>
        <dbReference type="Pfam" id="PF14873"/>
    </source>
</evidence>
<dbReference type="KEGG" id="agl:PYTT_0254"/>
<dbReference type="PANTHER" id="PTHR10628">
    <property type="entry name" value="SIALIDASE"/>
    <property type="match status" value="1"/>
</dbReference>
<dbReference type="PANTHER" id="PTHR10628:SF30">
    <property type="entry name" value="EXO-ALPHA-SIALIDASE"/>
    <property type="match status" value="1"/>
</dbReference>
<evidence type="ECO:0000256" key="2">
    <source>
        <dbReference type="ARBA" id="ARBA00009348"/>
    </source>
</evidence>
<evidence type="ECO:0000256" key="3">
    <source>
        <dbReference type="ARBA" id="ARBA00012733"/>
    </source>
</evidence>
<sequence>MKSYFYLSLLAAAGLATTTHAQESFEEAKQGNFTKTATMYGELTAAPDNAAIHGKGRSGKQGLHIKGGENKTVELALAEIPKEDTGMELWAERWTGANPFAFRIEAIGKNGTKTIAENNSISVGGYKTNIKATIPAGTEKLRFVSTAAPKGGVLLDDLLLIPNTPMKVGIVSFKHPGIYPVMQRKEYNPVLGVNIPALGVKEAKHLTGVTINFNADPKDIESVTLYSGTSDATHIGTAVFTPAKPDKASGPLTFTGDMPLKSGNNWIWVSVKLSKEANLDHTLTASAGSVLIDGKPAPQNRMAVQSTQNFGYEVAQPGDLKSKGYRIPGMIRTKDGTLIASFDARYRHHGDLAADIDVAVARSTDGGQTWTDPYVAMDTGNDPKHGYDGCGDACILQDAKTGRIWLSALWYHKKGNSWGGSAPGMKPEETGQFVMVHSDDDGKTWSKEITNITPQIKDPAWRLVLPGPGMGITMKDGTLVFPAQYRGKNDETDKGKPYSTICYSKDNGKTWTYGTGIKIDTTECQVCELADGSLMLNCRDNRGGSRTVGITKDLGKTWTMHETDRKALIEPVCQASLIAVDDTPAGRCLFFSNPHTKGGRHTMSIQVSQDEGKTWSKAYTYDSRPGCGYSCLAPIDKEHIGILYETPLGINFLRIKYSDLGLGGK</sequence>
<evidence type="ECO:0000313" key="7">
    <source>
        <dbReference type="EMBL" id="SEH72528.1"/>
    </source>
</evidence>
<dbReference type="EMBL" id="LT629973">
    <property type="protein sequence ID" value="SEH72528.1"/>
    <property type="molecule type" value="Genomic_DNA"/>
</dbReference>
<dbReference type="GO" id="GO:0004308">
    <property type="term" value="F:exo-alpha-sialidase activity"/>
    <property type="evidence" value="ECO:0007669"/>
    <property type="project" value="UniProtKB-EC"/>
</dbReference>
<reference evidence="8" key="1">
    <citation type="submission" date="2016-09" db="EMBL/GenBank/DDBJ databases">
        <authorList>
            <person name="Koehorst J."/>
        </authorList>
    </citation>
    <scope>NUCLEOTIDE SEQUENCE [LARGE SCALE GENOMIC DNA]</scope>
</reference>
<feature type="domain" description="Sialidase N-terminal" evidence="6">
    <location>
        <begin position="176"/>
        <end position="296"/>
    </location>
</feature>
<feature type="signal peptide" evidence="4">
    <location>
        <begin position="1"/>
        <end position="21"/>
    </location>
</feature>
<keyword evidence="8" id="KW-1185">Reference proteome</keyword>
<organism evidence="7 8">
    <name type="scientific">Akkermansia glycaniphila</name>
    <dbReference type="NCBI Taxonomy" id="1679444"/>
    <lineage>
        <taxon>Bacteria</taxon>
        <taxon>Pseudomonadati</taxon>
        <taxon>Verrucomicrobiota</taxon>
        <taxon>Verrucomicrobiia</taxon>
        <taxon>Verrucomicrobiales</taxon>
        <taxon>Akkermansiaceae</taxon>
        <taxon>Akkermansia</taxon>
    </lineage>
</organism>
<evidence type="ECO:0000259" key="5">
    <source>
        <dbReference type="Pfam" id="PF13088"/>
    </source>
</evidence>
<dbReference type="RefSeq" id="WP_172801739.1">
    <property type="nucleotide sequence ID" value="NZ_LIGX01000002.1"/>
</dbReference>
<dbReference type="GO" id="GO:0009313">
    <property type="term" value="P:oligosaccharide catabolic process"/>
    <property type="evidence" value="ECO:0007669"/>
    <property type="project" value="TreeGrafter"/>
</dbReference>
<dbReference type="Gene3D" id="2.120.10.10">
    <property type="match status" value="1"/>
</dbReference>
<proteinExistence type="inferred from homology"/>
<dbReference type="CDD" id="cd15482">
    <property type="entry name" value="Sialidase_non-viral"/>
    <property type="match status" value="1"/>
</dbReference>
<feature type="chain" id="PRO_5009604441" description="exo-alpha-sialidase" evidence="4">
    <location>
        <begin position="22"/>
        <end position="665"/>
    </location>
</feature>
<evidence type="ECO:0000256" key="1">
    <source>
        <dbReference type="ARBA" id="ARBA00000427"/>
    </source>
</evidence>
<dbReference type="EC" id="3.2.1.18" evidence="3"/>
<dbReference type="Proteomes" id="UP000176204">
    <property type="component" value="Chromosome I"/>
</dbReference>
<dbReference type="InterPro" id="IPR029456">
    <property type="entry name" value="Sialidase_N"/>
</dbReference>
<feature type="domain" description="Sialidase" evidence="5">
    <location>
        <begin position="352"/>
        <end position="632"/>
    </location>
</feature>
<dbReference type="InterPro" id="IPR011040">
    <property type="entry name" value="Sialidase"/>
</dbReference>
<dbReference type="SUPFAM" id="SSF50939">
    <property type="entry name" value="Sialidases"/>
    <property type="match status" value="1"/>
</dbReference>
<accession>A0A1H6KBB6</accession>
<evidence type="ECO:0000256" key="4">
    <source>
        <dbReference type="SAM" id="SignalP"/>
    </source>
</evidence>
<evidence type="ECO:0000313" key="8">
    <source>
        <dbReference type="Proteomes" id="UP000176204"/>
    </source>
</evidence>
<dbReference type="AlphaFoldDB" id="A0A1H6KBB6"/>
<dbReference type="GO" id="GO:0016020">
    <property type="term" value="C:membrane"/>
    <property type="evidence" value="ECO:0007669"/>
    <property type="project" value="TreeGrafter"/>
</dbReference>
<gene>
    <name evidence="7" type="ORF">PYTT_0254</name>
</gene>
<dbReference type="Pfam" id="PF13088">
    <property type="entry name" value="BNR_2"/>
    <property type="match status" value="1"/>
</dbReference>
<comment type="catalytic activity">
    <reaction evidence="1">
        <text>Hydrolysis of alpha-(2-&gt;3)-, alpha-(2-&gt;6)-, alpha-(2-&gt;8)- glycosidic linkages of terminal sialic acid residues in oligosaccharides, glycoproteins, glycolipids, colominic acid and synthetic substrates.</text>
        <dbReference type="EC" id="3.2.1.18"/>
    </reaction>
</comment>
<dbReference type="STRING" id="1679444.PYTT_0254"/>
<dbReference type="GO" id="GO:0006689">
    <property type="term" value="P:ganglioside catabolic process"/>
    <property type="evidence" value="ECO:0007669"/>
    <property type="project" value="TreeGrafter"/>
</dbReference>
<dbReference type="InterPro" id="IPR036278">
    <property type="entry name" value="Sialidase_sf"/>
</dbReference>
<dbReference type="GO" id="GO:0005737">
    <property type="term" value="C:cytoplasm"/>
    <property type="evidence" value="ECO:0007669"/>
    <property type="project" value="TreeGrafter"/>
</dbReference>
<dbReference type="Pfam" id="PF14873">
    <property type="entry name" value="BNR_assoc_N"/>
    <property type="match status" value="1"/>
</dbReference>
<dbReference type="Gene3D" id="2.60.40.1290">
    <property type="match status" value="1"/>
</dbReference>
<name>A0A1H6KBB6_9BACT</name>
<comment type="similarity">
    <text evidence="2">Belongs to the glycosyl hydrolase 33 family.</text>
</comment>
<dbReference type="InterPro" id="IPR026856">
    <property type="entry name" value="Sialidase_fam"/>
</dbReference>